<protein>
    <recommendedName>
        <fullName evidence="1">NAD-dependent epimerase/dehydratase domain-containing protein</fullName>
    </recommendedName>
</protein>
<dbReference type="PANTHER" id="PTHR48079:SF6">
    <property type="entry name" value="NAD(P)-BINDING DOMAIN-CONTAINING PROTEIN-RELATED"/>
    <property type="match status" value="1"/>
</dbReference>
<feature type="domain" description="NAD-dependent epimerase/dehydratase" evidence="1">
    <location>
        <begin position="6"/>
        <end position="80"/>
    </location>
</feature>
<dbReference type="Proteomes" id="UP000598775">
    <property type="component" value="Unassembled WGS sequence"/>
</dbReference>
<gene>
    <name evidence="2" type="ORF">GCM10011399_31360</name>
</gene>
<organism evidence="2 3">
    <name type="scientific">Subtercola lobariae</name>
    <dbReference type="NCBI Taxonomy" id="1588641"/>
    <lineage>
        <taxon>Bacteria</taxon>
        <taxon>Bacillati</taxon>
        <taxon>Actinomycetota</taxon>
        <taxon>Actinomycetes</taxon>
        <taxon>Micrococcales</taxon>
        <taxon>Microbacteriaceae</taxon>
        <taxon>Subtercola</taxon>
    </lineage>
</organism>
<reference evidence="2 3" key="1">
    <citation type="journal article" date="2014" name="Int. J. Syst. Evol. Microbiol.">
        <title>Complete genome sequence of Corynebacterium casei LMG S-19264T (=DSM 44701T), isolated from a smear-ripened cheese.</title>
        <authorList>
            <consortium name="US DOE Joint Genome Institute (JGI-PGF)"/>
            <person name="Walter F."/>
            <person name="Albersmeier A."/>
            <person name="Kalinowski J."/>
            <person name="Ruckert C."/>
        </authorList>
    </citation>
    <scope>NUCLEOTIDE SEQUENCE [LARGE SCALE GENOMIC DNA]</scope>
    <source>
        <strain evidence="2 3">CGMCC 1.12976</strain>
    </source>
</reference>
<dbReference type="Pfam" id="PF01370">
    <property type="entry name" value="Epimerase"/>
    <property type="match status" value="2"/>
</dbReference>
<comment type="caution">
    <text evidence="2">The sequence shown here is derived from an EMBL/GenBank/DDBJ whole genome shotgun (WGS) entry which is preliminary data.</text>
</comment>
<dbReference type="InterPro" id="IPR036291">
    <property type="entry name" value="NAD(P)-bd_dom_sf"/>
</dbReference>
<evidence type="ECO:0000259" key="1">
    <source>
        <dbReference type="Pfam" id="PF01370"/>
    </source>
</evidence>
<evidence type="ECO:0000313" key="3">
    <source>
        <dbReference type="Proteomes" id="UP000598775"/>
    </source>
</evidence>
<dbReference type="InterPro" id="IPR001509">
    <property type="entry name" value="Epimerase_deHydtase"/>
</dbReference>
<keyword evidence="3" id="KW-1185">Reference proteome</keyword>
<dbReference type="GO" id="GO:0004029">
    <property type="term" value="F:aldehyde dehydrogenase (NAD+) activity"/>
    <property type="evidence" value="ECO:0007669"/>
    <property type="project" value="TreeGrafter"/>
</dbReference>
<dbReference type="EMBL" id="BMGP01000006">
    <property type="protein sequence ID" value="GGF36160.1"/>
    <property type="molecule type" value="Genomic_DNA"/>
</dbReference>
<dbReference type="SUPFAM" id="SSF51735">
    <property type="entry name" value="NAD(P)-binding Rossmann-fold domains"/>
    <property type="match status" value="1"/>
</dbReference>
<dbReference type="RefSeq" id="WP_188679935.1">
    <property type="nucleotide sequence ID" value="NZ_BMGP01000006.1"/>
</dbReference>
<proteinExistence type="predicted"/>
<dbReference type="AlphaFoldDB" id="A0A917BCL5"/>
<name>A0A917BCL5_9MICO</name>
<feature type="domain" description="NAD-dependent epimerase/dehydratase" evidence="1">
    <location>
        <begin position="130"/>
        <end position="219"/>
    </location>
</feature>
<dbReference type="InterPro" id="IPR051783">
    <property type="entry name" value="NAD(P)-dependent_oxidoreduct"/>
</dbReference>
<accession>A0A917BCL5</accession>
<sequence length="313" mass="33080">MTKTRVLVTGAVGYIGQAVSQRLQIGGYDVSGLTRSAAGLGALDARGITPVRGDLDDVVLLERLARDFDVIVDTATADHAESTAAFLRGLEGSNKTYVRTSGTGVYTDLAHGSASDRVFTESTLHTPAEVVAARYASDFAVSDAAERGIRTIVIRPSMIYGDGASEQLPLLIRRAIISNRSVYVGAGENRWSNVYLPDLAEVYALAIEKAAPGSIYNIGAGEESLGNIAAAVATLIGAGSAESVSPEEAFGLFGQRWVEVALSSNSRVDSTKAREELGWNPLGPALVDDLTAGSYKRVWSFKGDPHDHTPAQH</sequence>
<evidence type="ECO:0000313" key="2">
    <source>
        <dbReference type="EMBL" id="GGF36160.1"/>
    </source>
</evidence>
<dbReference type="Gene3D" id="3.40.50.720">
    <property type="entry name" value="NAD(P)-binding Rossmann-like Domain"/>
    <property type="match status" value="1"/>
</dbReference>
<dbReference type="GO" id="GO:0005737">
    <property type="term" value="C:cytoplasm"/>
    <property type="evidence" value="ECO:0007669"/>
    <property type="project" value="TreeGrafter"/>
</dbReference>
<dbReference type="PANTHER" id="PTHR48079">
    <property type="entry name" value="PROTEIN YEEZ"/>
    <property type="match status" value="1"/>
</dbReference>